<feature type="compositionally biased region" description="Basic and acidic residues" evidence="1">
    <location>
        <begin position="257"/>
        <end position="280"/>
    </location>
</feature>
<feature type="transmembrane region" description="Helical" evidence="2">
    <location>
        <begin position="85"/>
        <end position="109"/>
    </location>
</feature>
<feature type="transmembrane region" description="Helical" evidence="2">
    <location>
        <begin position="46"/>
        <end position="65"/>
    </location>
</feature>
<dbReference type="EMBL" id="JAODAN010000014">
    <property type="protein sequence ID" value="KAK1920645.1"/>
    <property type="molecule type" value="Genomic_DNA"/>
</dbReference>
<proteinExistence type="predicted"/>
<feature type="compositionally biased region" description="Low complexity" evidence="1">
    <location>
        <begin position="237"/>
        <end position="253"/>
    </location>
</feature>
<keyword evidence="2" id="KW-1133">Transmembrane helix</keyword>
<feature type="region of interest" description="Disordered" evidence="1">
    <location>
        <begin position="176"/>
        <end position="208"/>
    </location>
</feature>
<keyword evidence="2" id="KW-0812">Transmembrane</keyword>
<evidence type="ECO:0000256" key="1">
    <source>
        <dbReference type="SAM" id="MobiDB-lite"/>
    </source>
</evidence>
<accession>A0AAD9FIK7</accession>
<feature type="region of interest" description="Disordered" evidence="1">
    <location>
        <begin position="222"/>
        <end position="280"/>
    </location>
</feature>
<dbReference type="EMBL" id="JAODAN010000013">
    <property type="protein sequence ID" value="KAK1920710.1"/>
    <property type="molecule type" value="Genomic_DNA"/>
</dbReference>
<dbReference type="AlphaFoldDB" id="A0AAD9FIK7"/>
<dbReference type="Proteomes" id="UP001182556">
    <property type="component" value="Unassembled WGS sequence"/>
</dbReference>
<evidence type="ECO:0000313" key="5">
    <source>
        <dbReference type="EMBL" id="KAK1920710.1"/>
    </source>
</evidence>
<protein>
    <submittedName>
        <fullName evidence="5">Uncharacterized protein</fullName>
    </submittedName>
</protein>
<name>A0AAD9FIK7_PAPLA</name>
<comment type="caution">
    <text evidence="5">The sequence shown here is derived from an EMBL/GenBank/DDBJ whole genome shotgun (WGS) entry which is preliminary data.</text>
</comment>
<keyword evidence="2" id="KW-0472">Membrane</keyword>
<sequence>MNETHYALSAAFGGATIPVTIIIGSGGIGWWLLRNPAKRRPDMTKVIQRIVTILTIAMWFTNIAWTRFIYRYHLFKKGFAELNRHWPVAIALHLITSCLPLLVIPIYFLQRTKPKLAEIVANLIPRLITTCSALNSLEAFWNHPSPGWLDEKAAFARGMYAVFVLTSTAGSLVSTCLQQPRRQSPQVLSERRSAEPVPENHQGEGPVHHELRDIEAGSAMVIDGQRGGGSDSTFPHTAAETTSTPGTGSASTSNFSEPRREDLEHETPREAGTEFNERSDDGVDSFAMFLTDPMITVIFGRATLAAVLQLITFP</sequence>
<organism evidence="5 6">
    <name type="scientific">Papiliotrema laurentii</name>
    <name type="common">Cryptococcus laurentii</name>
    <dbReference type="NCBI Taxonomy" id="5418"/>
    <lineage>
        <taxon>Eukaryota</taxon>
        <taxon>Fungi</taxon>
        <taxon>Dikarya</taxon>
        <taxon>Basidiomycota</taxon>
        <taxon>Agaricomycotina</taxon>
        <taxon>Tremellomycetes</taxon>
        <taxon>Tremellales</taxon>
        <taxon>Rhynchogastremaceae</taxon>
        <taxon>Papiliotrema</taxon>
    </lineage>
</organism>
<evidence type="ECO:0000313" key="3">
    <source>
        <dbReference type="EMBL" id="KAK1920645.1"/>
    </source>
</evidence>
<reference evidence="5" key="1">
    <citation type="submission" date="2023-02" db="EMBL/GenBank/DDBJ databases">
        <title>Identification and recombinant expression of a fungal hydrolase from Papiliotrema laurentii that hydrolyzes apple cutin and clears colloidal polyester polyurethane.</title>
        <authorList>
            <consortium name="DOE Joint Genome Institute"/>
            <person name="Roman V.A."/>
            <person name="Bojanowski C."/>
            <person name="Crable B.R."/>
            <person name="Wagner D.N."/>
            <person name="Hung C.S."/>
            <person name="Nadeau L.J."/>
            <person name="Schratz L."/>
            <person name="Haridas S."/>
            <person name="Pangilinan J."/>
            <person name="Lipzen A."/>
            <person name="Na H."/>
            <person name="Yan M."/>
            <person name="Ng V."/>
            <person name="Grigoriev I.V."/>
            <person name="Spatafora J.W."/>
            <person name="Barlow D."/>
            <person name="Biffinger J."/>
            <person name="Kelley-Loughnane N."/>
            <person name="Varaljay V.A."/>
            <person name="Crookes-Goodson W.J."/>
        </authorList>
    </citation>
    <scope>NUCLEOTIDE SEQUENCE</scope>
    <source>
        <strain evidence="5">5307AH</strain>
    </source>
</reference>
<keyword evidence="6" id="KW-1185">Reference proteome</keyword>
<evidence type="ECO:0000313" key="4">
    <source>
        <dbReference type="EMBL" id="KAK1920686.1"/>
    </source>
</evidence>
<gene>
    <name evidence="5" type="ORF">DB88DRAFT_502478</name>
    <name evidence="3" type="ORF">DB88DRAFT_502753</name>
    <name evidence="4" type="ORF">DB88DRAFT_502949</name>
</gene>
<evidence type="ECO:0000256" key="2">
    <source>
        <dbReference type="SAM" id="Phobius"/>
    </source>
</evidence>
<feature type="compositionally biased region" description="Polar residues" evidence="1">
    <location>
        <begin position="176"/>
        <end position="187"/>
    </location>
</feature>
<dbReference type="EMBL" id="JAODAN010000014">
    <property type="protein sequence ID" value="KAK1920686.1"/>
    <property type="molecule type" value="Genomic_DNA"/>
</dbReference>
<feature type="transmembrane region" description="Helical" evidence="2">
    <location>
        <begin position="6"/>
        <end position="34"/>
    </location>
</feature>
<evidence type="ECO:0000313" key="6">
    <source>
        <dbReference type="Proteomes" id="UP001182556"/>
    </source>
</evidence>